<evidence type="ECO:0000313" key="4">
    <source>
        <dbReference type="EMBL" id="HIU60859.1"/>
    </source>
</evidence>
<dbReference type="InterPro" id="IPR023582">
    <property type="entry name" value="Impact"/>
</dbReference>
<evidence type="ECO:0000313" key="5">
    <source>
        <dbReference type="Proteomes" id="UP000824094"/>
    </source>
</evidence>
<sequence length="210" mass="23179">MEYLGVADGEYTAEYVVNRSRFICTVTRAADVEAGFEFVQKIRRRYPDATHNPYALIGTPESGAFRFSDDGEPQGTTGAPIMNAVRMQSLYCTAVVVTRYFGGIKLGAGGLVQAYSTATAMGLAAAEIVRYRLSAVYTLEIGYSEYKGLEQVLRAAEAKVLDTEYSDSVKVTFSVPQEAEDNLKRAIMALTAGQAERLTEIERKYITYKR</sequence>
<dbReference type="SUPFAM" id="SSF54211">
    <property type="entry name" value="Ribosomal protein S5 domain 2-like"/>
    <property type="match status" value="1"/>
</dbReference>
<dbReference type="InterPro" id="IPR020569">
    <property type="entry name" value="UPF0029_Impact_CS"/>
</dbReference>
<dbReference type="InterPro" id="IPR036956">
    <property type="entry name" value="Impact_N_sf"/>
</dbReference>
<reference evidence="4" key="2">
    <citation type="journal article" date="2021" name="PeerJ">
        <title>Extensive microbial diversity within the chicken gut microbiome revealed by metagenomics and culture.</title>
        <authorList>
            <person name="Gilroy R."/>
            <person name="Ravi A."/>
            <person name="Getino M."/>
            <person name="Pursley I."/>
            <person name="Horton D.L."/>
            <person name="Alikhan N.F."/>
            <person name="Baker D."/>
            <person name="Gharbi K."/>
            <person name="Hall N."/>
            <person name="Watson M."/>
            <person name="Adriaenssens E.M."/>
            <person name="Foster-Nyarko E."/>
            <person name="Jarju S."/>
            <person name="Secka A."/>
            <person name="Antonio M."/>
            <person name="Oren A."/>
            <person name="Chaudhuri R.R."/>
            <person name="La Ragione R."/>
            <person name="Hildebrand F."/>
            <person name="Pallen M.J."/>
        </authorList>
    </citation>
    <scope>NUCLEOTIDE SEQUENCE</scope>
    <source>
        <strain evidence="4">18911</strain>
    </source>
</reference>
<feature type="domain" description="UPF0029" evidence="3">
    <location>
        <begin position="139"/>
        <end position="194"/>
    </location>
</feature>
<accession>A0A9D1SHP4</accession>
<dbReference type="SUPFAM" id="SSF54980">
    <property type="entry name" value="EF-G C-terminal domain-like"/>
    <property type="match status" value="1"/>
</dbReference>
<dbReference type="Proteomes" id="UP000824094">
    <property type="component" value="Unassembled WGS sequence"/>
</dbReference>
<dbReference type="GO" id="GO:0006446">
    <property type="term" value="P:regulation of translational initiation"/>
    <property type="evidence" value="ECO:0007669"/>
    <property type="project" value="TreeGrafter"/>
</dbReference>
<dbReference type="GO" id="GO:0005737">
    <property type="term" value="C:cytoplasm"/>
    <property type="evidence" value="ECO:0007669"/>
    <property type="project" value="TreeGrafter"/>
</dbReference>
<dbReference type="PROSITE" id="PS00910">
    <property type="entry name" value="UPF0029"/>
    <property type="match status" value="1"/>
</dbReference>
<evidence type="ECO:0000259" key="3">
    <source>
        <dbReference type="Pfam" id="PF09186"/>
    </source>
</evidence>
<dbReference type="InterPro" id="IPR020568">
    <property type="entry name" value="Ribosomal_Su5_D2-typ_SF"/>
</dbReference>
<dbReference type="Pfam" id="PF09186">
    <property type="entry name" value="DUF1949"/>
    <property type="match status" value="1"/>
</dbReference>
<name>A0A9D1SHP4_9FIRM</name>
<evidence type="ECO:0000256" key="1">
    <source>
        <dbReference type="ARBA" id="ARBA00007665"/>
    </source>
</evidence>
<dbReference type="PANTHER" id="PTHR16301:SF20">
    <property type="entry name" value="IMPACT FAMILY MEMBER YIGZ"/>
    <property type="match status" value="1"/>
</dbReference>
<dbReference type="InterPro" id="IPR035647">
    <property type="entry name" value="EFG_III/V"/>
</dbReference>
<dbReference type="InterPro" id="IPR015269">
    <property type="entry name" value="UPF0029_Impact_C"/>
</dbReference>
<proteinExistence type="inferred from homology"/>
<comment type="caution">
    <text evidence="4">The sequence shown here is derived from an EMBL/GenBank/DDBJ whole genome shotgun (WGS) entry which is preliminary data.</text>
</comment>
<organism evidence="4 5">
    <name type="scientific">Candidatus Stercoripulliclostridium merdigallinarum</name>
    <dbReference type="NCBI Taxonomy" id="2840951"/>
    <lineage>
        <taxon>Bacteria</taxon>
        <taxon>Bacillati</taxon>
        <taxon>Bacillota</taxon>
        <taxon>Clostridia</taxon>
        <taxon>Eubacteriales</taxon>
        <taxon>Candidatus Stercoripulliclostridium</taxon>
    </lineage>
</organism>
<dbReference type="Gene3D" id="3.30.230.30">
    <property type="entry name" value="Impact, N-terminal domain"/>
    <property type="match status" value="1"/>
</dbReference>
<feature type="domain" description="Impact N-terminal" evidence="2">
    <location>
        <begin position="19"/>
        <end position="120"/>
    </location>
</feature>
<dbReference type="AlphaFoldDB" id="A0A9D1SHP4"/>
<evidence type="ECO:0000259" key="2">
    <source>
        <dbReference type="Pfam" id="PF01205"/>
    </source>
</evidence>
<dbReference type="EMBL" id="DVNF01000164">
    <property type="protein sequence ID" value="HIU60859.1"/>
    <property type="molecule type" value="Genomic_DNA"/>
</dbReference>
<comment type="similarity">
    <text evidence="1">Belongs to the IMPACT family.</text>
</comment>
<protein>
    <submittedName>
        <fullName evidence="4">YigZ family protein</fullName>
    </submittedName>
</protein>
<reference evidence="4" key="1">
    <citation type="submission" date="2020-10" db="EMBL/GenBank/DDBJ databases">
        <authorList>
            <person name="Gilroy R."/>
        </authorList>
    </citation>
    <scope>NUCLEOTIDE SEQUENCE</scope>
    <source>
        <strain evidence="4">18911</strain>
    </source>
</reference>
<dbReference type="InterPro" id="IPR001498">
    <property type="entry name" value="Impact_N"/>
</dbReference>
<gene>
    <name evidence="4" type="ORF">IAB05_05655</name>
</gene>
<dbReference type="Pfam" id="PF01205">
    <property type="entry name" value="Impact_N"/>
    <property type="match status" value="1"/>
</dbReference>
<dbReference type="Gene3D" id="3.30.70.240">
    <property type="match status" value="1"/>
</dbReference>
<dbReference type="PANTHER" id="PTHR16301">
    <property type="entry name" value="IMPACT-RELATED"/>
    <property type="match status" value="1"/>
</dbReference>